<evidence type="ECO:0000256" key="1">
    <source>
        <dbReference type="HAMAP-Rule" id="MF_00715"/>
    </source>
</evidence>
<sequence>MSDHDALSARIDALEIRIAYQDETIEDLNQTIVAQWKQIDLLTRQIANLTDRIQEAEHKAGGPSAPEPPPPHY</sequence>
<dbReference type="Pfam" id="PF04102">
    <property type="entry name" value="SlyX"/>
    <property type="match status" value="1"/>
</dbReference>
<dbReference type="RefSeq" id="WP_114770877.1">
    <property type="nucleotide sequence ID" value="NZ_QQBB01000005.1"/>
</dbReference>
<dbReference type="PANTHER" id="PTHR36508:SF1">
    <property type="entry name" value="PROTEIN SLYX"/>
    <property type="match status" value="1"/>
</dbReference>
<proteinExistence type="inferred from homology"/>
<evidence type="ECO:0000313" key="3">
    <source>
        <dbReference type="EMBL" id="RDI58901.1"/>
    </source>
</evidence>
<dbReference type="AlphaFoldDB" id="A0A370HLH4"/>
<name>A0A370HLH4_9HYPH</name>
<evidence type="ECO:0000313" key="4">
    <source>
        <dbReference type="Proteomes" id="UP000254925"/>
    </source>
</evidence>
<dbReference type="EMBL" id="QQBB01000005">
    <property type="protein sequence ID" value="RDI58901.1"/>
    <property type="molecule type" value="Genomic_DNA"/>
</dbReference>
<protein>
    <recommendedName>
        <fullName evidence="1">Protein SlyX homolog</fullName>
    </recommendedName>
</protein>
<comment type="caution">
    <text evidence="3">The sequence shown here is derived from an EMBL/GenBank/DDBJ whole genome shotgun (WGS) entry which is preliminary data.</text>
</comment>
<dbReference type="OrthoDB" id="5422806at2"/>
<dbReference type="Proteomes" id="UP000254925">
    <property type="component" value="Unassembled WGS sequence"/>
</dbReference>
<gene>
    <name evidence="1" type="primary">slyX</name>
    <name evidence="3" type="ORF">DES45_105427</name>
</gene>
<dbReference type="HAMAP" id="MF_00715">
    <property type="entry name" value="SlyX"/>
    <property type="match status" value="1"/>
</dbReference>
<keyword evidence="4" id="KW-1185">Reference proteome</keyword>
<reference evidence="3 4" key="1">
    <citation type="submission" date="2018-07" db="EMBL/GenBank/DDBJ databases">
        <title>Genomic Encyclopedia of Type Strains, Phase IV (KMG-IV): sequencing the most valuable type-strain genomes for metagenomic binning, comparative biology and taxonomic classification.</title>
        <authorList>
            <person name="Goeker M."/>
        </authorList>
    </citation>
    <scope>NUCLEOTIDE SEQUENCE [LARGE SCALE GENOMIC DNA]</scope>
    <source>
        <strain evidence="3 4">DSM 14364</strain>
    </source>
</reference>
<feature type="region of interest" description="Disordered" evidence="2">
    <location>
        <begin position="53"/>
        <end position="73"/>
    </location>
</feature>
<dbReference type="PANTHER" id="PTHR36508">
    <property type="entry name" value="PROTEIN SLYX"/>
    <property type="match status" value="1"/>
</dbReference>
<dbReference type="InterPro" id="IPR007236">
    <property type="entry name" value="SlyX"/>
</dbReference>
<comment type="similarity">
    <text evidence="1">Belongs to the SlyX family.</text>
</comment>
<organism evidence="3 4">
    <name type="scientific">Microvirga subterranea</name>
    <dbReference type="NCBI Taxonomy" id="186651"/>
    <lineage>
        <taxon>Bacteria</taxon>
        <taxon>Pseudomonadati</taxon>
        <taxon>Pseudomonadota</taxon>
        <taxon>Alphaproteobacteria</taxon>
        <taxon>Hyphomicrobiales</taxon>
        <taxon>Methylobacteriaceae</taxon>
        <taxon>Microvirga</taxon>
    </lineage>
</organism>
<evidence type="ECO:0000256" key="2">
    <source>
        <dbReference type="SAM" id="MobiDB-lite"/>
    </source>
</evidence>
<dbReference type="Gene3D" id="1.20.5.300">
    <property type="match status" value="1"/>
</dbReference>
<accession>A0A370HLH4</accession>